<feature type="transmembrane region" description="Helical" evidence="9">
    <location>
        <begin position="510"/>
        <end position="529"/>
    </location>
</feature>
<comment type="subcellular location">
    <subcellularLocation>
        <location evidence="1">Membrane</location>
        <topology evidence="1">Multi-pass membrane protein</topology>
    </subcellularLocation>
</comment>
<keyword evidence="6 7" id="KW-0472">Membrane</keyword>
<keyword evidence="4 9" id="KW-0812">Transmembrane</keyword>
<keyword evidence="5 9" id="KW-1133">Transmembrane helix</keyword>
<keyword evidence="11" id="KW-1185">Reference proteome</keyword>
<sequence>MPLMEKYESEVSSQPKKEVTESHFDDVTSQLSQNRWIRWIYDLDKFGVETRGIERVEPEDRSQKPLWYQFIHVMGVWFASNIGLTSMSSYFLPTLMFDLNLRDSLVPGLIGMWIGCLVPAYCSTMGPQSGCRQMVGARFLFGEWGVKFVSLIAIVGGVGWSVVNCVVGGQVLRAVGDENVPLAAGIIVIAVVSLIVAVFGIRVLMKFQTALSIPCVVAVILYYVVVCKQLSWISVTNATIAETNPNGSSFTTRGQWLSFFAISYSVTGTWGSGASDFYILFPEDTPKIATFFVTFLSIGMPTTLVAVVGSLSGAIAYSYKPWGDAYENVGVGGIIDAAFSPWGRFGKFCSVLLYISLICNNIMNTYSVAFEFQLIDNRLRYVPRWCWAVLVMAVYLVLSLVGRNVFSDIISNFLPMLGYWVSMYIVLLLEENLLFRNRSQKHLHSAEFVDPGSEKYLYNWTAWNRPREITWGIACCLAFCCGVIGAVAGMNQVYWVGWIARKIGDHGGDIGVFLSMGFTGVVYPPLRYLELRKFRK</sequence>
<dbReference type="GeneID" id="54784130"/>
<feature type="transmembrane region" description="Helical" evidence="9">
    <location>
        <begin position="183"/>
        <end position="204"/>
    </location>
</feature>
<evidence type="ECO:0000256" key="9">
    <source>
        <dbReference type="SAM" id="Phobius"/>
    </source>
</evidence>
<name>A0A642UD24_DIURU</name>
<dbReference type="PIRSF" id="PIRSF002744">
    <property type="entry name" value="Pur-cyt_permease"/>
    <property type="match status" value="1"/>
</dbReference>
<evidence type="ECO:0000256" key="5">
    <source>
        <dbReference type="ARBA" id="ARBA00022989"/>
    </source>
</evidence>
<feature type="transmembrane region" description="Helical" evidence="9">
    <location>
        <begin position="469"/>
        <end position="490"/>
    </location>
</feature>
<feature type="transmembrane region" description="Helical" evidence="9">
    <location>
        <begin position="144"/>
        <end position="163"/>
    </location>
</feature>
<evidence type="ECO:0000256" key="4">
    <source>
        <dbReference type="ARBA" id="ARBA00022692"/>
    </source>
</evidence>
<dbReference type="InterPro" id="IPR026030">
    <property type="entry name" value="Pur-cyt_permease_Fcy2/21/22"/>
</dbReference>
<dbReference type="PANTHER" id="PTHR31806">
    <property type="entry name" value="PURINE-CYTOSINE PERMEASE FCY2-RELATED"/>
    <property type="match status" value="1"/>
</dbReference>
<feature type="transmembrane region" description="Helical" evidence="9">
    <location>
        <begin position="351"/>
        <end position="372"/>
    </location>
</feature>
<dbReference type="EMBL" id="SWFT01000161">
    <property type="protein sequence ID" value="KAA8896966.1"/>
    <property type="molecule type" value="Genomic_DNA"/>
</dbReference>
<evidence type="ECO:0008006" key="12">
    <source>
        <dbReference type="Google" id="ProtNLM"/>
    </source>
</evidence>
<dbReference type="InterPro" id="IPR001248">
    <property type="entry name" value="Pur-cyt_permease"/>
</dbReference>
<feature type="transmembrane region" description="Helical" evidence="9">
    <location>
        <begin position="288"/>
        <end position="317"/>
    </location>
</feature>
<dbReference type="VEuPathDB" id="FungiDB:DIURU_005479"/>
<dbReference type="Pfam" id="PF02133">
    <property type="entry name" value="Transp_cyt_pur"/>
    <property type="match status" value="1"/>
</dbReference>
<feature type="transmembrane region" description="Helical" evidence="9">
    <location>
        <begin position="384"/>
        <end position="403"/>
    </location>
</feature>
<organism evidence="10 11">
    <name type="scientific">Diutina rugosa</name>
    <name type="common">Yeast</name>
    <name type="synonym">Candida rugosa</name>
    <dbReference type="NCBI Taxonomy" id="5481"/>
    <lineage>
        <taxon>Eukaryota</taxon>
        <taxon>Fungi</taxon>
        <taxon>Dikarya</taxon>
        <taxon>Ascomycota</taxon>
        <taxon>Saccharomycotina</taxon>
        <taxon>Pichiomycetes</taxon>
        <taxon>Debaryomycetaceae</taxon>
        <taxon>Diutina</taxon>
    </lineage>
</organism>
<dbReference type="GO" id="GO:0000329">
    <property type="term" value="C:fungal-type vacuole membrane"/>
    <property type="evidence" value="ECO:0007669"/>
    <property type="project" value="TreeGrafter"/>
</dbReference>
<feature type="transmembrane region" description="Helical" evidence="9">
    <location>
        <begin position="255"/>
        <end position="281"/>
    </location>
</feature>
<gene>
    <name evidence="10" type="ORF">DIURU_005479</name>
</gene>
<evidence type="ECO:0000256" key="3">
    <source>
        <dbReference type="ARBA" id="ARBA00022448"/>
    </source>
</evidence>
<evidence type="ECO:0000256" key="1">
    <source>
        <dbReference type="ARBA" id="ARBA00004141"/>
    </source>
</evidence>
<comment type="caution">
    <text evidence="10">The sequence shown here is derived from an EMBL/GenBank/DDBJ whole genome shotgun (WGS) entry which is preliminary data.</text>
</comment>
<proteinExistence type="inferred from homology"/>
<feature type="region of interest" description="Disordered" evidence="8">
    <location>
        <begin position="1"/>
        <end position="24"/>
    </location>
</feature>
<accession>A0A642UD24</accession>
<feature type="transmembrane region" description="Helical" evidence="9">
    <location>
        <begin position="211"/>
        <end position="235"/>
    </location>
</feature>
<evidence type="ECO:0000256" key="6">
    <source>
        <dbReference type="ARBA" id="ARBA00023136"/>
    </source>
</evidence>
<evidence type="ECO:0000256" key="8">
    <source>
        <dbReference type="SAM" id="MobiDB-lite"/>
    </source>
</evidence>
<dbReference type="Gene3D" id="1.10.4160.10">
    <property type="entry name" value="Hydantoin permease"/>
    <property type="match status" value="1"/>
</dbReference>
<feature type="transmembrane region" description="Helical" evidence="9">
    <location>
        <begin position="104"/>
        <end position="123"/>
    </location>
</feature>
<evidence type="ECO:0000256" key="2">
    <source>
        <dbReference type="ARBA" id="ARBA00008974"/>
    </source>
</evidence>
<dbReference type="OMA" id="AFGRYSM"/>
<evidence type="ECO:0000256" key="7">
    <source>
        <dbReference type="PIRNR" id="PIRNR002744"/>
    </source>
</evidence>
<dbReference type="Proteomes" id="UP000449547">
    <property type="component" value="Unassembled WGS sequence"/>
</dbReference>
<keyword evidence="3 7" id="KW-0813">Transport</keyword>
<comment type="similarity">
    <text evidence="2 7">Belongs to the purine-cytosine permease (2.A.39) family.</text>
</comment>
<reference evidence="10 11" key="1">
    <citation type="submission" date="2019-07" db="EMBL/GenBank/DDBJ databases">
        <title>Genome assembly of two rare yeast pathogens: Diutina rugosa and Trichomonascus ciferrii.</title>
        <authorList>
            <person name="Mixao V."/>
            <person name="Saus E."/>
            <person name="Hansen A."/>
            <person name="Lass-Flor C."/>
            <person name="Gabaldon T."/>
        </authorList>
    </citation>
    <scope>NUCLEOTIDE SEQUENCE [LARGE SCALE GENOMIC DNA]</scope>
    <source>
        <strain evidence="10 11">CBS 613</strain>
    </source>
</reference>
<protein>
    <recommendedName>
        <fullName evidence="12">Purine-cytosine permease</fullName>
    </recommendedName>
</protein>
<feature type="transmembrane region" description="Helical" evidence="9">
    <location>
        <begin position="70"/>
        <end position="92"/>
    </location>
</feature>
<evidence type="ECO:0000313" key="10">
    <source>
        <dbReference type="EMBL" id="KAA8896966.1"/>
    </source>
</evidence>
<dbReference type="PANTHER" id="PTHR31806:SF17">
    <property type="entry name" value="VITAMIN B6 TRANSPORTER TPN1"/>
    <property type="match status" value="1"/>
</dbReference>
<evidence type="ECO:0000313" key="11">
    <source>
        <dbReference type="Proteomes" id="UP000449547"/>
    </source>
</evidence>
<dbReference type="OrthoDB" id="5428495at2759"/>
<feature type="transmembrane region" description="Helical" evidence="9">
    <location>
        <begin position="409"/>
        <end position="429"/>
    </location>
</feature>
<dbReference type="GO" id="GO:0022857">
    <property type="term" value="F:transmembrane transporter activity"/>
    <property type="evidence" value="ECO:0007669"/>
    <property type="project" value="InterPro"/>
</dbReference>
<dbReference type="RefSeq" id="XP_034009708.1">
    <property type="nucleotide sequence ID" value="XM_034158465.1"/>
</dbReference>
<dbReference type="GO" id="GO:0005886">
    <property type="term" value="C:plasma membrane"/>
    <property type="evidence" value="ECO:0007669"/>
    <property type="project" value="TreeGrafter"/>
</dbReference>
<dbReference type="AlphaFoldDB" id="A0A642UD24"/>